<dbReference type="NCBIfam" id="TIGR00099">
    <property type="entry name" value="Cof-subfamily"/>
    <property type="match status" value="1"/>
</dbReference>
<dbReference type="PANTHER" id="PTHR10000:SF8">
    <property type="entry name" value="HAD SUPERFAMILY HYDROLASE-LIKE, TYPE 3"/>
    <property type="match status" value="1"/>
</dbReference>
<accession>A0ABS1T9X1</accession>
<dbReference type="SFLD" id="SFLDS00003">
    <property type="entry name" value="Haloacid_Dehalogenase"/>
    <property type="match status" value="1"/>
</dbReference>
<dbReference type="CDD" id="cd07516">
    <property type="entry name" value="HAD_Pase"/>
    <property type="match status" value="1"/>
</dbReference>
<dbReference type="Proteomes" id="UP000632377">
    <property type="component" value="Unassembled WGS sequence"/>
</dbReference>
<keyword evidence="2" id="KW-1185">Reference proteome</keyword>
<dbReference type="PROSITE" id="PS01229">
    <property type="entry name" value="COF_2"/>
    <property type="match status" value="1"/>
</dbReference>
<dbReference type="RefSeq" id="WP_202748826.1">
    <property type="nucleotide sequence ID" value="NZ_JAESWC010000004.1"/>
</dbReference>
<keyword evidence="1" id="KW-0378">Hydrolase</keyword>
<name>A0ABS1T9X1_9CLOT</name>
<dbReference type="SFLD" id="SFLDG01144">
    <property type="entry name" value="C2.B.4:_PGP_Like"/>
    <property type="match status" value="1"/>
</dbReference>
<evidence type="ECO:0000313" key="1">
    <source>
        <dbReference type="EMBL" id="MBL4936153.1"/>
    </source>
</evidence>
<dbReference type="Gene3D" id="3.40.50.1000">
    <property type="entry name" value="HAD superfamily/HAD-like"/>
    <property type="match status" value="1"/>
</dbReference>
<organism evidence="1 2">
    <name type="scientific">Clostridium rhizosphaerae</name>
    <dbReference type="NCBI Taxonomy" id="2803861"/>
    <lineage>
        <taxon>Bacteria</taxon>
        <taxon>Bacillati</taxon>
        <taxon>Bacillota</taxon>
        <taxon>Clostridia</taxon>
        <taxon>Eubacteriales</taxon>
        <taxon>Clostridiaceae</taxon>
        <taxon>Clostridium</taxon>
    </lineage>
</organism>
<reference evidence="1 2" key="1">
    <citation type="submission" date="2021-01" db="EMBL/GenBank/DDBJ databases">
        <title>Genome public.</title>
        <authorList>
            <person name="Liu C."/>
            <person name="Sun Q."/>
        </authorList>
    </citation>
    <scope>NUCLEOTIDE SEQUENCE [LARGE SCALE GENOMIC DNA]</scope>
    <source>
        <strain evidence="1 2">YIM B02515</strain>
    </source>
</reference>
<dbReference type="NCBIfam" id="TIGR01484">
    <property type="entry name" value="HAD-SF-IIB"/>
    <property type="match status" value="1"/>
</dbReference>
<dbReference type="SUPFAM" id="SSF56784">
    <property type="entry name" value="HAD-like"/>
    <property type="match status" value="1"/>
</dbReference>
<dbReference type="SFLD" id="SFLDG01140">
    <property type="entry name" value="C2.B:_Phosphomannomutase_and_P"/>
    <property type="match status" value="1"/>
</dbReference>
<dbReference type="EMBL" id="JAESWC010000004">
    <property type="protein sequence ID" value="MBL4936153.1"/>
    <property type="molecule type" value="Genomic_DNA"/>
</dbReference>
<comment type="caution">
    <text evidence="1">The sequence shown here is derived from an EMBL/GenBank/DDBJ whole genome shotgun (WGS) entry which is preliminary data.</text>
</comment>
<sequence length="272" mass="30866">MYKLIALDMDGTLLREDKTISKETYRAIQRAKNKGVKVVLATGRPIDGVKRYLEELELLNDDDYAIAYNGALVQNTKTKDIVAQTLMSLEDVDYLYKLSQELKVNIHALTEHTCITPKWSKYSQVEADINDIPLEFVDFNNLDENTTIVKIMFIDEPEYLTEVISKLPKEVYKKYSVLRSAPYFLEFLDKKVNKGYGVELLAEKLGIKREEVICIGDAGNDLHMIKFAGLGVAMGNAFPEVKEAADYITLTNEEHGVAHVIDKFILEENEAC</sequence>
<proteinExistence type="predicted"/>
<evidence type="ECO:0000313" key="2">
    <source>
        <dbReference type="Proteomes" id="UP000632377"/>
    </source>
</evidence>
<dbReference type="Gene3D" id="3.30.1240.10">
    <property type="match status" value="1"/>
</dbReference>
<dbReference type="PANTHER" id="PTHR10000">
    <property type="entry name" value="PHOSPHOSERINE PHOSPHATASE"/>
    <property type="match status" value="1"/>
</dbReference>
<dbReference type="NCBIfam" id="NF007806">
    <property type="entry name" value="PRK10513.1"/>
    <property type="match status" value="1"/>
</dbReference>
<dbReference type="EC" id="3.1.3.23" evidence="1"/>
<protein>
    <submittedName>
        <fullName evidence="1">Sugar-phosphatase</fullName>
        <ecNumber evidence="1">3.1.3.23</ecNumber>
    </submittedName>
</protein>
<dbReference type="GO" id="GO:0050308">
    <property type="term" value="F:sugar-phosphatase activity"/>
    <property type="evidence" value="ECO:0007669"/>
    <property type="project" value="UniProtKB-EC"/>
</dbReference>
<dbReference type="InterPro" id="IPR023214">
    <property type="entry name" value="HAD_sf"/>
</dbReference>
<dbReference type="Pfam" id="PF08282">
    <property type="entry name" value="Hydrolase_3"/>
    <property type="match status" value="1"/>
</dbReference>
<dbReference type="InterPro" id="IPR036412">
    <property type="entry name" value="HAD-like_sf"/>
</dbReference>
<gene>
    <name evidence="1" type="primary">yidA</name>
    <name evidence="1" type="ORF">JK636_10315</name>
</gene>
<dbReference type="InterPro" id="IPR006379">
    <property type="entry name" value="HAD-SF_hydro_IIB"/>
</dbReference>
<dbReference type="InterPro" id="IPR000150">
    <property type="entry name" value="Cof"/>
</dbReference>